<comment type="caution">
    <text evidence="8">The sequence shown here is derived from an EMBL/GenBank/DDBJ whole genome shotgun (WGS) entry which is preliminary data.</text>
</comment>
<dbReference type="GO" id="GO:2000143">
    <property type="term" value="P:negative regulation of DNA-templated transcription initiation"/>
    <property type="evidence" value="ECO:0007669"/>
    <property type="project" value="TreeGrafter"/>
</dbReference>
<evidence type="ECO:0000313" key="8">
    <source>
        <dbReference type="EMBL" id="KUG29360.1"/>
    </source>
</evidence>
<sequence>MFRGHSYRSLDPKGRLMLPPEFREEVLRHDPEGRLMLTSFDECVCGYPIPEWEKIEKSFMAVNVLNATLRNLQRRIIAGAMEVTLDKQGRILVPPHLRSYGALDKDVVLAGMVTKFEIWDQGRFEARLQATDENLDAGMAELAAAGFELRL</sequence>
<evidence type="ECO:0000256" key="6">
    <source>
        <dbReference type="ARBA" id="ARBA00023163"/>
    </source>
</evidence>
<evidence type="ECO:0000256" key="5">
    <source>
        <dbReference type="ARBA" id="ARBA00023125"/>
    </source>
</evidence>
<keyword evidence="5" id="KW-0238">DNA-binding</keyword>
<dbReference type="SUPFAM" id="SSF89447">
    <property type="entry name" value="AbrB/MazE/MraZ-like"/>
    <property type="match status" value="1"/>
</dbReference>
<evidence type="ECO:0000256" key="3">
    <source>
        <dbReference type="ARBA" id="ARBA00022737"/>
    </source>
</evidence>
<dbReference type="InterPro" id="IPR003444">
    <property type="entry name" value="MraZ"/>
</dbReference>
<dbReference type="Gene3D" id="3.40.1550.20">
    <property type="entry name" value="Transcriptional regulator MraZ domain"/>
    <property type="match status" value="1"/>
</dbReference>
<keyword evidence="3" id="KW-0677">Repeat</keyword>
<reference evidence="8" key="1">
    <citation type="journal article" date="2015" name="Proc. Natl. Acad. Sci. U.S.A.">
        <title>Networks of energetic and metabolic interactions define dynamics in microbial communities.</title>
        <authorList>
            <person name="Embree M."/>
            <person name="Liu J.K."/>
            <person name="Al-Bassam M.M."/>
            <person name="Zengler K."/>
        </authorList>
    </citation>
    <scope>NUCLEOTIDE SEQUENCE</scope>
</reference>
<keyword evidence="6" id="KW-0804">Transcription</keyword>
<dbReference type="HAMAP" id="MF_01008">
    <property type="entry name" value="MraZ"/>
    <property type="match status" value="1"/>
</dbReference>
<keyword evidence="8" id="KW-0131">Cell cycle</keyword>
<evidence type="ECO:0000256" key="4">
    <source>
        <dbReference type="ARBA" id="ARBA00023015"/>
    </source>
</evidence>
<dbReference type="InterPro" id="IPR035644">
    <property type="entry name" value="MraZ_C"/>
</dbReference>
<keyword evidence="8" id="KW-0132">Cell division</keyword>
<dbReference type="CDD" id="cd16320">
    <property type="entry name" value="MraZ_N"/>
    <property type="match status" value="1"/>
</dbReference>
<organism evidence="8">
    <name type="scientific">hydrocarbon metagenome</name>
    <dbReference type="NCBI Taxonomy" id="938273"/>
    <lineage>
        <taxon>unclassified sequences</taxon>
        <taxon>metagenomes</taxon>
        <taxon>ecological metagenomes</taxon>
    </lineage>
</organism>
<proteinExistence type="inferred from homology"/>
<dbReference type="PROSITE" id="PS51740">
    <property type="entry name" value="SPOVT_ABRB"/>
    <property type="match status" value="2"/>
</dbReference>
<dbReference type="GO" id="GO:0051301">
    <property type="term" value="P:cell division"/>
    <property type="evidence" value="ECO:0007669"/>
    <property type="project" value="UniProtKB-KW"/>
</dbReference>
<dbReference type="GO" id="GO:0003700">
    <property type="term" value="F:DNA-binding transcription factor activity"/>
    <property type="evidence" value="ECO:0007669"/>
    <property type="project" value="InterPro"/>
</dbReference>
<dbReference type="PANTHER" id="PTHR34701">
    <property type="entry name" value="TRANSCRIPTIONAL REGULATOR MRAZ"/>
    <property type="match status" value="1"/>
</dbReference>
<dbReference type="InterPro" id="IPR035642">
    <property type="entry name" value="MraZ_N"/>
</dbReference>
<dbReference type="CDD" id="cd16321">
    <property type="entry name" value="MraZ_C"/>
    <property type="match status" value="1"/>
</dbReference>
<dbReference type="InterPro" id="IPR020603">
    <property type="entry name" value="MraZ_dom"/>
</dbReference>
<feature type="domain" description="SpoVT-AbrB" evidence="7">
    <location>
        <begin position="5"/>
        <end position="51"/>
    </location>
</feature>
<evidence type="ECO:0000256" key="1">
    <source>
        <dbReference type="ARBA" id="ARBA00013860"/>
    </source>
</evidence>
<dbReference type="AlphaFoldDB" id="A0A0W8G8A4"/>
<dbReference type="InterPro" id="IPR038619">
    <property type="entry name" value="MraZ_sf"/>
</dbReference>
<dbReference type="InterPro" id="IPR037914">
    <property type="entry name" value="SpoVT-AbrB_sf"/>
</dbReference>
<name>A0A0W8G8A4_9ZZZZ</name>
<evidence type="ECO:0000259" key="7">
    <source>
        <dbReference type="PROSITE" id="PS51740"/>
    </source>
</evidence>
<dbReference type="GO" id="GO:0000976">
    <property type="term" value="F:transcription cis-regulatory region binding"/>
    <property type="evidence" value="ECO:0007669"/>
    <property type="project" value="TreeGrafter"/>
</dbReference>
<protein>
    <recommendedName>
        <fullName evidence="1">Transcriptional regulator MraZ</fullName>
    </recommendedName>
</protein>
<keyword evidence="2" id="KW-0963">Cytoplasm</keyword>
<keyword evidence="4" id="KW-0805">Transcription regulation</keyword>
<feature type="domain" description="SpoVT-AbrB" evidence="7">
    <location>
        <begin position="80"/>
        <end position="123"/>
    </location>
</feature>
<dbReference type="EMBL" id="LNQE01000096">
    <property type="protein sequence ID" value="KUG29360.1"/>
    <property type="molecule type" value="Genomic_DNA"/>
</dbReference>
<gene>
    <name evidence="8" type="ORF">ASZ90_000744</name>
</gene>
<dbReference type="Pfam" id="PF02381">
    <property type="entry name" value="MraZ"/>
    <property type="match status" value="2"/>
</dbReference>
<accession>A0A0W8G8A4</accession>
<dbReference type="InterPro" id="IPR007159">
    <property type="entry name" value="SpoVT-AbrB_dom"/>
</dbReference>
<dbReference type="NCBIfam" id="TIGR00242">
    <property type="entry name" value="division/cell wall cluster transcriptional repressor MraZ"/>
    <property type="match status" value="1"/>
</dbReference>
<dbReference type="PANTHER" id="PTHR34701:SF1">
    <property type="entry name" value="TRANSCRIPTIONAL REGULATOR MRAZ"/>
    <property type="match status" value="1"/>
</dbReference>
<evidence type="ECO:0000256" key="2">
    <source>
        <dbReference type="ARBA" id="ARBA00022490"/>
    </source>
</evidence>